<name>A0A0F9H179_9ZZZZ</name>
<evidence type="ECO:0000313" key="1">
    <source>
        <dbReference type="EMBL" id="KKL69077.1"/>
    </source>
</evidence>
<protein>
    <submittedName>
        <fullName evidence="1">Uncharacterized protein</fullName>
    </submittedName>
</protein>
<reference evidence="1" key="1">
    <citation type="journal article" date="2015" name="Nature">
        <title>Complex archaea that bridge the gap between prokaryotes and eukaryotes.</title>
        <authorList>
            <person name="Spang A."/>
            <person name="Saw J.H."/>
            <person name="Jorgensen S.L."/>
            <person name="Zaremba-Niedzwiedzka K."/>
            <person name="Martijn J."/>
            <person name="Lind A.E."/>
            <person name="van Eijk R."/>
            <person name="Schleper C."/>
            <person name="Guy L."/>
            <person name="Ettema T.J."/>
        </authorList>
    </citation>
    <scope>NUCLEOTIDE SEQUENCE</scope>
</reference>
<accession>A0A0F9H179</accession>
<gene>
    <name evidence="1" type="ORF">LCGC14_2118610</name>
</gene>
<comment type="caution">
    <text evidence="1">The sequence shown here is derived from an EMBL/GenBank/DDBJ whole genome shotgun (WGS) entry which is preliminary data.</text>
</comment>
<sequence length="92" mass="9806">MPHDSAGNDLKVGDIVTLRCEVTQIHLSEKACNVTAKAAEYVKGEPHAPVVVCNSRYLNLVQSPTPPTEDLREIASNMGVPASELGVPEKAP</sequence>
<proteinExistence type="predicted"/>
<dbReference type="EMBL" id="LAZR01026331">
    <property type="protein sequence ID" value="KKL69077.1"/>
    <property type="molecule type" value="Genomic_DNA"/>
</dbReference>
<organism evidence="1">
    <name type="scientific">marine sediment metagenome</name>
    <dbReference type="NCBI Taxonomy" id="412755"/>
    <lineage>
        <taxon>unclassified sequences</taxon>
        <taxon>metagenomes</taxon>
        <taxon>ecological metagenomes</taxon>
    </lineage>
</organism>
<dbReference type="AlphaFoldDB" id="A0A0F9H179"/>